<evidence type="ECO:0000259" key="1">
    <source>
        <dbReference type="Pfam" id="PF04015"/>
    </source>
</evidence>
<keyword evidence="3" id="KW-1185">Reference proteome</keyword>
<feature type="domain" description="DUF362" evidence="1">
    <location>
        <begin position="22"/>
        <end position="160"/>
    </location>
</feature>
<dbReference type="EMBL" id="BLRY01000519">
    <property type="protein sequence ID" value="GFP28936.1"/>
    <property type="molecule type" value="Genomic_DNA"/>
</dbReference>
<dbReference type="InterPro" id="IPR007160">
    <property type="entry name" value="DUF362"/>
</dbReference>
<evidence type="ECO:0000313" key="2">
    <source>
        <dbReference type="EMBL" id="GFP28936.1"/>
    </source>
</evidence>
<feature type="non-terminal residue" evidence="2">
    <location>
        <position position="171"/>
    </location>
</feature>
<dbReference type="RefSeq" id="WP_258189604.1">
    <property type="nucleotide sequence ID" value="NZ_BLRY01000519.1"/>
</dbReference>
<dbReference type="Proteomes" id="UP000591948">
    <property type="component" value="Unassembled WGS sequence"/>
</dbReference>
<dbReference type="Pfam" id="PF04015">
    <property type="entry name" value="DUF362"/>
    <property type="match status" value="1"/>
</dbReference>
<evidence type="ECO:0000313" key="3">
    <source>
        <dbReference type="Proteomes" id="UP000591948"/>
    </source>
</evidence>
<protein>
    <recommendedName>
        <fullName evidence="1">DUF362 domain-containing protein</fullName>
    </recommendedName>
</protein>
<reference evidence="2 3" key="1">
    <citation type="journal article" date="2020" name="Front. Microbiol.">
        <title>Single-cell genomics of novel Actinobacteria with the Wood-Ljungdahl pathway discovered in a serpentinizing system.</title>
        <authorList>
            <person name="Merino N."/>
            <person name="Kawai M."/>
            <person name="Boyd E.S."/>
            <person name="Colman D.R."/>
            <person name="McGlynn S.E."/>
            <person name="Nealson K.H."/>
            <person name="Kurokawa K."/>
            <person name="Hongoh Y."/>
        </authorList>
    </citation>
    <scope>NUCLEOTIDE SEQUENCE [LARGE SCALE GENOMIC DNA]</scope>
    <source>
        <strain evidence="2 3">S33</strain>
    </source>
</reference>
<comment type="caution">
    <text evidence="2">The sequence shown here is derived from an EMBL/GenBank/DDBJ whole genome shotgun (WGS) entry which is preliminary data.</text>
</comment>
<gene>
    <name evidence="2" type="ORF">HKBW3S33_02352</name>
</gene>
<accession>A0A6V8PDQ9</accession>
<organism evidence="2 3">
    <name type="scientific">Candidatus Hakubella thermalkaliphila</name>
    <dbReference type="NCBI Taxonomy" id="2754717"/>
    <lineage>
        <taxon>Bacteria</taxon>
        <taxon>Bacillati</taxon>
        <taxon>Actinomycetota</taxon>
        <taxon>Actinomycetota incertae sedis</taxon>
        <taxon>Candidatus Hakubellales</taxon>
        <taxon>Candidatus Hakubellaceae</taxon>
        <taxon>Candidatus Hakubella</taxon>
    </lineage>
</organism>
<name>A0A6V8PDQ9_9ACTN</name>
<sequence length="171" mass="18810">MARAVELTVGSGDNLVKEGQTVLIKANLAFQAPPESFAVVDPRTVEAVVSYFKESSRAREVWIGDNPSLGRHVGRARPAFETAGMEEAARRGGVDRVIYFDETETVEVDIPNGKLVRRQRVFKPFLEADVVINLPKMKVHLAGTVTLGLKNWNGIVPNDNHTVANPDLSYL</sequence>
<proteinExistence type="predicted"/>
<dbReference type="AlphaFoldDB" id="A0A6V8PDQ9"/>